<dbReference type="InterPro" id="IPR014314">
    <property type="entry name" value="Succ_DH_cytb556"/>
</dbReference>
<evidence type="ECO:0000256" key="1">
    <source>
        <dbReference type="ARBA" id="ARBA00001971"/>
    </source>
</evidence>
<dbReference type="InterPro" id="IPR000701">
    <property type="entry name" value="SuccDH_FuR_B_TM-su"/>
</dbReference>
<dbReference type="PANTHER" id="PTHR10978">
    <property type="entry name" value="SUCCINATE DEHYDROGENASE CYTOCHROME B560 SUBUNIT"/>
    <property type="match status" value="1"/>
</dbReference>
<name>A0ABU7UZF6_9GAMM</name>
<evidence type="ECO:0000256" key="10">
    <source>
        <dbReference type="ARBA" id="ARBA00023004"/>
    </source>
</evidence>
<comment type="similarity">
    <text evidence="4">Belongs to the cytochrome b560 family.</text>
</comment>
<comment type="caution">
    <text evidence="14">The sequence shown here is derived from an EMBL/GenBank/DDBJ whole genome shotgun (WGS) entry which is preliminary data.</text>
</comment>
<evidence type="ECO:0000256" key="4">
    <source>
        <dbReference type="ARBA" id="ARBA00007244"/>
    </source>
</evidence>
<accession>A0ABU7UZF6</accession>
<organism evidence="14 15">
    <name type="scientific">Aquilutibacter rugosus</name>
    <dbReference type="NCBI Taxonomy" id="3115820"/>
    <lineage>
        <taxon>Bacteria</taxon>
        <taxon>Pseudomonadati</taxon>
        <taxon>Pseudomonadota</taxon>
        <taxon>Gammaproteobacteria</taxon>
        <taxon>Lysobacterales</taxon>
        <taxon>Lysobacteraceae</taxon>
        <taxon>Aquilutibacter</taxon>
    </lineage>
</organism>
<comment type="subunit">
    <text evidence="12">Part of an enzyme complex containing four subunits: a flavoprotein, an iron-sulfur protein, plus two membrane-anchoring proteins, SdhC and SdhD. The complex can form homotrimers.</text>
</comment>
<dbReference type="Pfam" id="PF01127">
    <property type="entry name" value="Sdh_cyt"/>
    <property type="match status" value="1"/>
</dbReference>
<comment type="function">
    <text evidence="2">Membrane-anchoring subunit of succinate dehydrogenase (SDH).</text>
</comment>
<dbReference type="Gene3D" id="1.20.1300.10">
    <property type="entry name" value="Fumarate reductase/succinate dehydrogenase, transmembrane subunit"/>
    <property type="match status" value="1"/>
</dbReference>
<reference evidence="14 15" key="1">
    <citation type="submission" date="2024-01" db="EMBL/GenBank/DDBJ databases">
        <title>Novel species of the genus Luteimonas isolated from rivers.</title>
        <authorList>
            <person name="Lu H."/>
        </authorList>
    </citation>
    <scope>NUCLEOTIDE SEQUENCE [LARGE SCALE GENOMIC DNA]</scope>
    <source>
        <strain evidence="14 15">FXH3W</strain>
    </source>
</reference>
<evidence type="ECO:0000256" key="3">
    <source>
        <dbReference type="ARBA" id="ARBA00004370"/>
    </source>
</evidence>
<evidence type="ECO:0000256" key="12">
    <source>
        <dbReference type="ARBA" id="ARBA00025912"/>
    </source>
</evidence>
<keyword evidence="8" id="KW-0479">Metal-binding</keyword>
<dbReference type="CDD" id="cd03499">
    <property type="entry name" value="SQR_TypeC_SdhC"/>
    <property type="match status" value="1"/>
</dbReference>
<sequence length="131" mass="14498">MANRDRPLSPHLQVYRWQAQMVSSILHRATGIFNVLGALVLVCGLMHLASGPASWAQFMECIRSPIGFLFLFAWSWTIAYHLINGIRHIVQDAGYGFSIPAFVRSSWISLIGSLVLTVMVWLIVITNGGAA</sequence>
<keyword evidence="7 13" id="KW-0812">Transmembrane</keyword>
<evidence type="ECO:0000256" key="8">
    <source>
        <dbReference type="ARBA" id="ARBA00022723"/>
    </source>
</evidence>
<keyword evidence="15" id="KW-1185">Reference proteome</keyword>
<dbReference type="RefSeq" id="WP_331703897.1">
    <property type="nucleotide sequence ID" value="NZ_JAZHBO010000002.1"/>
</dbReference>
<evidence type="ECO:0000256" key="2">
    <source>
        <dbReference type="ARBA" id="ARBA00004050"/>
    </source>
</evidence>
<dbReference type="PANTHER" id="PTHR10978:SF5">
    <property type="entry name" value="SUCCINATE DEHYDROGENASE CYTOCHROME B560 SUBUNIT, MITOCHONDRIAL"/>
    <property type="match status" value="1"/>
</dbReference>
<feature type="transmembrane region" description="Helical" evidence="13">
    <location>
        <begin position="106"/>
        <end position="125"/>
    </location>
</feature>
<proteinExistence type="inferred from homology"/>
<evidence type="ECO:0000313" key="14">
    <source>
        <dbReference type="EMBL" id="MEF2155924.1"/>
    </source>
</evidence>
<protein>
    <recommendedName>
        <fullName evidence="5">Succinate dehydrogenase cytochrome b556 subunit</fullName>
    </recommendedName>
</protein>
<feature type="transmembrane region" description="Helical" evidence="13">
    <location>
        <begin position="66"/>
        <end position="86"/>
    </location>
</feature>
<dbReference type="EMBL" id="JAZHBO010000002">
    <property type="protein sequence ID" value="MEF2155924.1"/>
    <property type="molecule type" value="Genomic_DNA"/>
</dbReference>
<keyword evidence="10" id="KW-0408">Iron</keyword>
<evidence type="ECO:0000256" key="6">
    <source>
        <dbReference type="ARBA" id="ARBA00022617"/>
    </source>
</evidence>
<evidence type="ECO:0000256" key="9">
    <source>
        <dbReference type="ARBA" id="ARBA00022989"/>
    </source>
</evidence>
<evidence type="ECO:0000256" key="5">
    <source>
        <dbReference type="ARBA" id="ARBA00020076"/>
    </source>
</evidence>
<gene>
    <name evidence="14" type="primary">sdhC</name>
    <name evidence="14" type="ORF">V3390_06710</name>
</gene>
<comment type="cofactor">
    <cofactor evidence="1">
        <name>heme</name>
        <dbReference type="ChEBI" id="CHEBI:30413"/>
    </cofactor>
</comment>
<evidence type="ECO:0000256" key="11">
    <source>
        <dbReference type="ARBA" id="ARBA00023136"/>
    </source>
</evidence>
<keyword evidence="6" id="KW-0349">Heme</keyword>
<evidence type="ECO:0000256" key="7">
    <source>
        <dbReference type="ARBA" id="ARBA00022692"/>
    </source>
</evidence>
<dbReference type="PIRSF" id="PIRSF000178">
    <property type="entry name" value="SDH_cyt_b560"/>
    <property type="match status" value="1"/>
</dbReference>
<comment type="subcellular location">
    <subcellularLocation>
        <location evidence="3">Membrane</location>
    </subcellularLocation>
</comment>
<evidence type="ECO:0000256" key="13">
    <source>
        <dbReference type="SAM" id="Phobius"/>
    </source>
</evidence>
<dbReference type="InterPro" id="IPR034804">
    <property type="entry name" value="SQR/QFR_C/D"/>
</dbReference>
<dbReference type="SUPFAM" id="SSF81343">
    <property type="entry name" value="Fumarate reductase respiratory complex transmembrane subunits"/>
    <property type="match status" value="1"/>
</dbReference>
<dbReference type="NCBIfam" id="TIGR02970">
    <property type="entry name" value="succ_dehyd_cytB"/>
    <property type="match status" value="1"/>
</dbReference>
<dbReference type="Proteomes" id="UP001356170">
    <property type="component" value="Unassembled WGS sequence"/>
</dbReference>
<keyword evidence="11 13" id="KW-0472">Membrane</keyword>
<keyword evidence="9 13" id="KW-1133">Transmembrane helix</keyword>
<evidence type="ECO:0000313" key="15">
    <source>
        <dbReference type="Proteomes" id="UP001356170"/>
    </source>
</evidence>
<feature type="transmembrane region" description="Helical" evidence="13">
    <location>
        <begin position="25"/>
        <end position="45"/>
    </location>
</feature>